<dbReference type="Proteomes" id="UP000747542">
    <property type="component" value="Unassembled WGS sequence"/>
</dbReference>
<protein>
    <recommendedName>
        <fullName evidence="1">DUF659 domain-containing protein</fullName>
    </recommendedName>
</protein>
<gene>
    <name evidence="2" type="ORF">Hamer_G005539</name>
</gene>
<feature type="non-terminal residue" evidence="2">
    <location>
        <position position="129"/>
    </location>
</feature>
<dbReference type="EMBL" id="JAHLQT010022531">
    <property type="protein sequence ID" value="KAG7166438.1"/>
    <property type="molecule type" value="Genomic_DNA"/>
</dbReference>
<evidence type="ECO:0000259" key="1">
    <source>
        <dbReference type="Pfam" id="PF04937"/>
    </source>
</evidence>
<accession>A0A8J5K4F1</accession>
<evidence type="ECO:0000313" key="3">
    <source>
        <dbReference type="Proteomes" id="UP000747542"/>
    </source>
</evidence>
<comment type="caution">
    <text evidence="2">The sequence shown here is derived from an EMBL/GenBank/DDBJ whole genome shotgun (WGS) entry which is preliminary data.</text>
</comment>
<evidence type="ECO:0000313" key="2">
    <source>
        <dbReference type="EMBL" id="KAG7166438.1"/>
    </source>
</evidence>
<dbReference type="InterPro" id="IPR007021">
    <property type="entry name" value="DUF659"/>
</dbReference>
<organism evidence="2 3">
    <name type="scientific">Homarus americanus</name>
    <name type="common">American lobster</name>
    <dbReference type="NCBI Taxonomy" id="6706"/>
    <lineage>
        <taxon>Eukaryota</taxon>
        <taxon>Metazoa</taxon>
        <taxon>Ecdysozoa</taxon>
        <taxon>Arthropoda</taxon>
        <taxon>Crustacea</taxon>
        <taxon>Multicrustacea</taxon>
        <taxon>Malacostraca</taxon>
        <taxon>Eumalacostraca</taxon>
        <taxon>Eucarida</taxon>
        <taxon>Decapoda</taxon>
        <taxon>Pleocyemata</taxon>
        <taxon>Astacidea</taxon>
        <taxon>Nephropoidea</taxon>
        <taxon>Nephropidae</taxon>
        <taxon>Homarus</taxon>
    </lineage>
</organism>
<sequence length="129" mass="14368">DQSQLEVARAVYGTGCSLRMVEHPLWKKCFETLRPAFELPNRDMMSNSLLERVYEETVTTAKEQVAAASSVAILCDGWTNIRNEGIINFVITVPRPIFWGSTATGAESHTGEYIASLKKKMVEEIGAMK</sequence>
<dbReference type="Pfam" id="PF04937">
    <property type="entry name" value="DUF659"/>
    <property type="match status" value="1"/>
</dbReference>
<reference evidence="2" key="1">
    <citation type="journal article" date="2021" name="Sci. Adv.">
        <title>The American lobster genome reveals insights on longevity, neural, and immune adaptations.</title>
        <authorList>
            <person name="Polinski J.M."/>
            <person name="Zimin A.V."/>
            <person name="Clark K.F."/>
            <person name="Kohn A.B."/>
            <person name="Sadowski N."/>
            <person name="Timp W."/>
            <person name="Ptitsyn A."/>
            <person name="Khanna P."/>
            <person name="Romanova D.Y."/>
            <person name="Williams P."/>
            <person name="Greenwood S.J."/>
            <person name="Moroz L.L."/>
            <person name="Walt D.R."/>
            <person name="Bodnar A.G."/>
        </authorList>
    </citation>
    <scope>NUCLEOTIDE SEQUENCE</scope>
    <source>
        <strain evidence="2">GMGI-L3</strain>
    </source>
</reference>
<name>A0A8J5K4F1_HOMAM</name>
<feature type="non-terminal residue" evidence="2">
    <location>
        <position position="1"/>
    </location>
</feature>
<dbReference type="AlphaFoldDB" id="A0A8J5K4F1"/>
<feature type="domain" description="DUF659" evidence="1">
    <location>
        <begin position="40"/>
        <end position="127"/>
    </location>
</feature>
<proteinExistence type="predicted"/>
<keyword evidence="3" id="KW-1185">Reference proteome</keyword>